<name>A0A8X7NW46_BRACI</name>
<comment type="caution">
    <text evidence="2">The sequence shown here is derived from an EMBL/GenBank/DDBJ whole genome shotgun (WGS) entry which is preliminary data.</text>
</comment>
<dbReference type="AlphaFoldDB" id="A0A8X7NW46"/>
<organism evidence="2 3">
    <name type="scientific">Brassica carinata</name>
    <name type="common">Ethiopian mustard</name>
    <name type="synonym">Abyssinian cabbage</name>
    <dbReference type="NCBI Taxonomy" id="52824"/>
    <lineage>
        <taxon>Eukaryota</taxon>
        <taxon>Viridiplantae</taxon>
        <taxon>Streptophyta</taxon>
        <taxon>Embryophyta</taxon>
        <taxon>Tracheophyta</taxon>
        <taxon>Spermatophyta</taxon>
        <taxon>Magnoliopsida</taxon>
        <taxon>eudicotyledons</taxon>
        <taxon>Gunneridae</taxon>
        <taxon>Pentapetalae</taxon>
        <taxon>rosids</taxon>
        <taxon>malvids</taxon>
        <taxon>Brassicales</taxon>
        <taxon>Brassicaceae</taxon>
        <taxon>Brassiceae</taxon>
        <taxon>Brassica</taxon>
    </lineage>
</organism>
<reference evidence="2 3" key="1">
    <citation type="submission" date="2020-02" db="EMBL/GenBank/DDBJ databases">
        <authorList>
            <person name="Ma Q."/>
            <person name="Huang Y."/>
            <person name="Song X."/>
            <person name="Pei D."/>
        </authorList>
    </citation>
    <scope>NUCLEOTIDE SEQUENCE [LARGE SCALE GENOMIC DNA]</scope>
    <source>
        <strain evidence="2">Sxm20200214</strain>
        <tissue evidence="2">Leaf</tissue>
    </source>
</reference>
<feature type="compositionally biased region" description="Polar residues" evidence="1">
    <location>
        <begin position="73"/>
        <end position="83"/>
    </location>
</feature>
<feature type="region of interest" description="Disordered" evidence="1">
    <location>
        <begin position="56"/>
        <end position="83"/>
    </location>
</feature>
<protein>
    <submittedName>
        <fullName evidence="2">Uncharacterized protein</fullName>
    </submittedName>
</protein>
<evidence type="ECO:0000313" key="2">
    <source>
        <dbReference type="EMBL" id="KAG2239463.1"/>
    </source>
</evidence>
<proteinExistence type="predicted"/>
<dbReference type="EMBL" id="JAAMPC010001599">
    <property type="protein sequence ID" value="KAG2239463.1"/>
    <property type="molecule type" value="Genomic_DNA"/>
</dbReference>
<dbReference type="Proteomes" id="UP000886595">
    <property type="component" value="Unassembled WGS sequence"/>
</dbReference>
<accession>A0A8X7NW46</accession>
<feature type="compositionally biased region" description="Low complexity" evidence="1">
    <location>
        <begin position="56"/>
        <end position="72"/>
    </location>
</feature>
<sequence length="83" mass="9546">MNIMLFRTNCTYFYALNEALNGEVQRLKLAIGESSQNEGDRSKMQSLNAEMFQQLNISQLRQQQQQPQSQQNGTMSTKPESNE</sequence>
<dbReference type="OrthoDB" id="1746655at2759"/>
<evidence type="ECO:0000256" key="1">
    <source>
        <dbReference type="SAM" id="MobiDB-lite"/>
    </source>
</evidence>
<evidence type="ECO:0000313" key="3">
    <source>
        <dbReference type="Proteomes" id="UP000886595"/>
    </source>
</evidence>
<gene>
    <name evidence="2" type="ORF">Bca52824_091709</name>
</gene>
<keyword evidence="3" id="KW-1185">Reference proteome</keyword>